<sequence length="327" mass="35131">MTYSLSVDIWHGLGDVAPAASVVTIGVFDGVHRGHQTLIGRAVTEATARDLRSVLLTFDPHPVAVIRPDKMPALLGTMTDRAARAEALGIDAMLAVPFTRDLAQLSPEEFFSSVLLDVVQARVIVVGENFTFGRMAAGDVNTLRELGEAHGVEVIVLPLLEEDGIRFSSTTVRGMLDSGDVSGAARVLGRPFSVSATVVRGAGRGGKELGFPTANMYFPDERALPTDGVYAGWFIIRSAAPISGDMEPGQRYPAAISVGTNPTFGDTRRSVETFVLDKHADLYGHDCEVEFIEHIRGMEKFTSVEELLSAMNRDVAEIRTVLGISSS</sequence>
<dbReference type="AlphaFoldDB" id="A0A6B8VRK4"/>
<dbReference type="Proteomes" id="UP000427071">
    <property type="component" value="Chromosome"/>
</dbReference>
<dbReference type="SMART" id="SM00904">
    <property type="entry name" value="Flavokinase"/>
    <property type="match status" value="1"/>
</dbReference>
<dbReference type="Pfam" id="PF01687">
    <property type="entry name" value="Flavokinase"/>
    <property type="match status" value="1"/>
</dbReference>
<dbReference type="EMBL" id="CP046452">
    <property type="protein sequence ID" value="QGU02247.1"/>
    <property type="molecule type" value="Genomic_DNA"/>
</dbReference>
<organism evidence="17 18">
    <name type="scientific">Corynebacterium kalinowskii</name>
    <dbReference type="NCBI Taxonomy" id="2675216"/>
    <lineage>
        <taxon>Bacteria</taxon>
        <taxon>Bacillati</taxon>
        <taxon>Actinomycetota</taxon>
        <taxon>Actinomycetes</taxon>
        <taxon>Mycobacteriales</taxon>
        <taxon>Corynebacteriaceae</taxon>
        <taxon>Corynebacterium</taxon>
    </lineage>
</organism>
<accession>A0A6B8VRK4</accession>
<dbReference type="Gene3D" id="2.40.30.30">
    <property type="entry name" value="Riboflavin kinase-like"/>
    <property type="match status" value="1"/>
</dbReference>
<dbReference type="EC" id="2.7.1.26" evidence="15"/>
<dbReference type="PANTHER" id="PTHR22749">
    <property type="entry name" value="RIBOFLAVIN KINASE/FMN ADENYLYLTRANSFERASE"/>
    <property type="match status" value="1"/>
</dbReference>
<reference evidence="18" key="1">
    <citation type="submission" date="2019-11" db="EMBL/GenBank/DDBJ databases">
        <title>Complete genome sequence of Corynebacterium kalinowskii 1959, a novel Corynebacterium species isolated from soil of a small paddock in Vilsendorf, Germany.</title>
        <authorList>
            <person name="Schaffert L."/>
            <person name="Ruwe M."/>
            <person name="Milse J."/>
            <person name="Hanuschka K."/>
            <person name="Ortseifen V."/>
            <person name="Droste J."/>
            <person name="Brandt D."/>
            <person name="Schlueter L."/>
            <person name="Kutter Y."/>
            <person name="Vinke S."/>
            <person name="Viehoefer P."/>
            <person name="Jacob L."/>
            <person name="Luebke N.-C."/>
            <person name="Schulte-Berndt E."/>
            <person name="Hain C."/>
            <person name="Linder M."/>
            <person name="Schmidt P."/>
            <person name="Wollenschlaeger L."/>
            <person name="Luttermann T."/>
            <person name="Thieme E."/>
            <person name="Hassa J."/>
            <person name="Haak M."/>
            <person name="Wittchen M."/>
            <person name="Mentz A."/>
            <person name="Persicke M."/>
            <person name="Busche T."/>
            <person name="Ruckert C."/>
        </authorList>
    </citation>
    <scope>NUCLEOTIDE SEQUENCE [LARGE SCALE GENOMIC DNA]</scope>
    <source>
        <strain evidence="18">1959</strain>
    </source>
</reference>
<keyword evidence="4 15" id="KW-0285">Flavoprotein</keyword>
<keyword evidence="5 15" id="KW-0288">FMN</keyword>
<dbReference type="GO" id="GO:0009398">
    <property type="term" value="P:FMN biosynthetic process"/>
    <property type="evidence" value="ECO:0007669"/>
    <property type="project" value="UniProtKB-UniRule"/>
</dbReference>
<dbReference type="Pfam" id="PF06574">
    <property type="entry name" value="FAD_syn"/>
    <property type="match status" value="1"/>
</dbReference>
<dbReference type="SUPFAM" id="SSF82114">
    <property type="entry name" value="Riboflavin kinase-like"/>
    <property type="match status" value="1"/>
</dbReference>
<dbReference type="EC" id="2.7.7.2" evidence="15"/>
<evidence type="ECO:0000256" key="3">
    <source>
        <dbReference type="ARBA" id="ARBA00005201"/>
    </source>
</evidence>
<dbReference type="RefSeq" id="WP_156192584.1">
    <property type="nucleotide sequence ID" value="NZ_CP046452.1"/>
</dbReference>
<comment type="pathway">
    <text evidence="3 15">Cofactor biosynthesis; FMN biosynthesis; FMN from riboflavin (ATP route): step 1/1.</text>
</comment>
<keyword evidence="18" id="KW-1185">Reference proteome</keyword>
<dbReference type="NCBIfam" id="TIGR00083">
    <property type="entry name" value="ribF"/>
    <property type="match status" value="1"/>
</dbReference>
<dbReference type="GO" id="GO:0003919">
    <property type="term" value="F:FMN adenylyltransferase activity"/>
    <property type="evidence" value="ECO:0007669"/>
    <property type="project" value="UniProtKB-UniRule"/>
</dbReference>
<comment type="catalytic activity">
    <reaction evidence="14 15">
        <text>FMN + ATP + H(+) = FAD + diphosphate</text>
        <dbReference type="Rhea" id="RHEA:17237"/>
        <dbReference type="ChEBI" id="CHEBI:15378"/>
        <dbReference type="ChEBI" id="CHEBI:30616"/>
        <dbReference type="ChEBI" id="CHEBI:33019"/>
        <dbReference type="ChEBI" id="CHEBI:57692"/>
        <dbReference type="ChEBI" id="CHEBI:58210"/>
        <dbReference type="EC" id="2.7.7.2"/>
    </reaction>
</comment>
<evidence type="ECO:0000256" key="12">
    <source>
        <dbReference type="ARBA" id="ARBA00023268"/>
    </source>
</evidence>
<dbReference type="InterPro" id="IPR014729">
    <property type="entry name" value="Rossmann-like_a/b/a_fold"/>
</dbReference>
<evidence type="ECO:0000256" key="2">
    <source>
        <dbReference type="ARBA" id="ARBA00004726"/>
    </source>
</evidence>
<evidence type="ECO:0000256" key="13">
    <source>
        <dbReference type="ARBA" id="ARBA00047880"/>
    </source>
</evidence>
<dbReference type="InterPro" id="IPR015865">
    <property type="entry name" value="Riboflavin_kinase_bac/euk"/>
</dbReference>
<comment type="pathway">
    <text evidence="2 15">Cofactor biosynthesis; FAD biosynthesis; FAD from FMN: step 1/1.</text>
</comment>
<dbReference type="InterPro" id="IPR023468">
    <property type="entry name" value="Riboflavin_kinase"/>
</dbReference>
<dbReference type="Gene3D" id="3.40.50.620">
    <property type="entry name" value="HUPs"/>
    <property type="match status" value="1"/>
</dbReference>
<comment type="function">
    <text evidence="1">Catalyzes the phosphorylation of riboflavin to FMN followed by the adenylation of FMN to FAD.</text>
</comment>
<evidence type="ECO:0000256" key="14">
    <source>
        <dbReference type="ARBA" id="ARBA00049494"/>
    </source>
</evidence>
<evidence type="ECO:0000256" key="7">
    <source>
        <dbReference type="ARBA" id="ARBA00022695"/>
    </source>
</evidence>
<dbReference type="FunFam" id="3.40.50.620:FF:000021">
    <property type="entry name" value="Riboflavin biosynthesis protein"/>
    <property type="match status" value="1"/>
</dbReference>
<dbReference type="InterPro" id="IPR023465">
    <property type="entry name" value="Riboflavin_kinase_dom_sf"/>
</dbReference>
<dbReference type="GO" id="GO:0008531">
    <property type="term" value="F:riboflavin kinase activity"/>
    <property type="evidence" value="ECO:0007669"/>
    <property type="project" value="UniProtKB-UniRule"/>
</dbReference>
<proteinExistence type="inferred from homology"/>
<evidence type="ECO:0000256" key="1">
    <source>
        <dbReference type="ARBA" id="ARBA00002121"/>
    </source>
</evidence>
<dbReference type="KEGG" id="ckw:CKALI_06925"/>
<dbReference type="SUPFAM" id="SSF52374">
    <property type="entry name" value="Nucleotidylyl transferase"/>
    <property type="match status" value="1"/>
</dbReference>
<evidence type="ECO:0000313" key="17">
    <source>
        <dbReference type="EMBL" id="QGU02247.1"/>
    </source>
</evidence>
<keyword evidence="12" id="KW-0511">Multifunctional enzyme</keyword>
<keyword evidence="10 15" id="KW-0274">FAD</keyword>
<dbReference type="CDD" id="cd02064">
    <property type="entry name" value="FAD_synthetase_N"/>
    <property type="match status" value="1"/>
</dbReference>
<evidence type="ECO:0000256" key="8">
    <source>
        <dbReference type="ARBA" id="ARBA00022741"/>
    </source>
</evidence>
<dbReference type="PANTHER" id="PTHR22749:SF6">
    <property type="entry name" value="RIBOFLAVIN KINASE"/>
    <property type="match status" value="1"/>
</dbReference>
<evidence type="ECO:0000259" key="16">
    <source>
        <dbReference type="SMART" id="SM00904"/>
    </source>
</evidence>
<evidence type="ECO:0000256" key="11">
    <source>
        <dbReference type="ARBA" id="ARBA00022840"/>
    </source>
</evidence>
<protein>
    <recommendedName>
        <fullName evidence="15">Riboflavin biosynthesis protein</fullName>
    </recommendedName>
    <domain>
        <recommendedName>
            <fullName evidence="15">Riboflavin kinase</fullName>
            <ecNumber evidence="15">2.7.1.26</ecNumber>
        </recommendedName>
        <alternativeName>
            <fullName evidence="15">Flavokinase</fullName>
        </alternativeName>
    </domain>
    <domain>
        <recommendedName>
            <fullName evidence="15">FMN adenylyltransferase</fullName>
            <ecNumber evidence="15">2.7.7.2</ecNumber>
        </recommendedName>
        <alternativeName>
            <fullName evidence="15">FAD pyrophosphorylase</fullName>
        </alternativeName>
        <alternativeName>
            <fullName evidence="15">FAD synthase</fullName>
        </alternativeName>
    </domain>
</protein>
<evidence type="ECO:0000256" key="15">
    <source>
        <dbReference type="PIRNR" id="PIRNR004491"/>
    </source>
</evidence>
<evidence type="ECO:0000256" key="4">
    <source>
        <dbReference type="ARBA" id="ARBA00022630"/>
    </source>
</evidence>
<dbReference type="InterPro" id="IPR015864">
    <property type="entry name" value="FAD_synthase"/>
</dbReference>
<keyword evidence="6 15" id="KW-0808">Transferase</keyword>
<evidence type="ECO:0000256" key="10">
    <source>
        <dbReference type="ARBA" id="ARBA00022827"/>
    </source>
</evidence>
<keyword evidence="11 15" id="KW-0067">ATP-binding</keyword>
<evidence type="ECO:0000313" key="18">
    <source>
        <dbReference type="Proteomes" id="UP000427071"/>
    </source>
</evidence>
<comment type="similarity">
    <text evidence="15">Belongs to the ribF family.</text>
</comment>
<dbReference type="GO" id="GO:0009231">
    <property type="term" value="P:riboflavin biosynthetic process"/>
    <property type="evidence" value="ECO:0007669"/>
    <property type="project" value="InterPro"/>
</dbReference>
<dbReference type="PIRSF" id="PIRSF004491">
    <property type="entry name" value="FAD_Synth"/>
    <property type="match status" value="1"/>
</dbReference>
<dbReference type="UniPathway" id="UPA00277">
    <property type="reaction ID" value="UER00407"/>
</dbReference>
<feature type="domain" description="Riboflavin kinase" evidence="16">
    <location>
        <begin position="187"/>
        <end position="323"/>
    </location>
</feature>
<evidence type="ECO:0000256" key="9">
    <source>
        <dbReference type="ARBA" id="ARBA00022777"/>
    </source>
</evidence>
<evidence type="ECO:0000256" key="6">
    <source>
        <dbReference type="ARBA" id="ARBA00022679"/>
    </source>
</evidence>
<evidence type="ECO:0000256" key="5">
    <source>
        <dbReference type="ARBA" id="ARBA00022643"/>
    </source>
</evidence>
<dbReference type="UniPathway" id="UPA00276">
    <property type="reaction ID" value="UER00406"/>
</dbReference>
<keyword evidence="7 15" id="KW-0548">Nucleotidyltransferase</keyword>
<keyword evidence="8 15" id="KW-0547">Nucleotide-binding</keyword>
<dbReference type="GO" id="GO:0005524">
    <property type="term" value="F:ATP binding"/>
    <property type="evidence" value="ECO:0007669"/>
    <property type="project" value="UniProtKB-UniRule"/>
</dbReference>
<dbReference type="FunFam" id="2.40.30.30:FF:000003">
    <property type="entry name" value="Riboflavin biosynthesis protein"/>
    <property type="match status" value="1"/>
</dbReference>
<dbReference type="NCBIfam" id="NF004160">
    <property type="entry name" value="PRK05627.1-3"/>
    <property type="match status" value="1"/>
</dbReference>
<keyword evidence="9 15" id="KW-0418">Kinase</keyword>
<gene>
    <name evidence="17" type="primary">ribF</name>
    <name evidence="17" type="ORF">CKALI_06925</name>
</gene>
<comment type="catalytic activity">
    <reaction evidence="13 15">
        <text>riboflavin + ATP = FMN + ADP + H(+)</text>
        <dbReference type="Rhea" id="RHEA:14357"/>
        <dbReference type="ChEBI" id="CHEBI:15378"/>
        <dbReference type="ChEBI" id="CHEBI:30616"/>
        <dbReference type="ChEBI" id="CHEBI:57986"/>
        <dbReference type="ChEBI" id="CHEBI:58210"/>
        <dbReference type="ChEBI" id="CHEBI:456216"/>
        <dbReference type="EC" id="2.7.1.26"/>
    </reaction>
</comment>
<name>A0A6B8VRK4_9CORY</name>
<dbReference type="InterPro" id="IPR002606">
    <property type="entry name" value="Riboflavin_kinase_bac"/>
</dbReference>
<dbReference type="GO" id="GO:0006747">
    <property type="term" value="P:FAD biosynthetic process"/>
    <property type="evidence" value="ECO:0007669"/>
    <property type="project" value="UniProtKB-UniRule"/>
</dbReference>